<dbReference type="Proteomes" id="UP000598360">
    <property type="component" value="Unassembled WGS sequence"/>
</dbReference>
<reference evidence="2" key="1">
    <citation type="submission" date="2020-10" db="EMBL/GenBank/DDBJ databases">
        <title>Diversity and distribution of actinomycetes associated with coral in the coast of Hainan.</title>
        <authorList>
            <person name="Li F."/>
        </authorList>
    </citation>
    <scope>NUCLEOTIDE SEQUENCE</scope>
    <source>
        <strain evidence="2">HNM0983</strain>
    </source>
</reference>
<organism evidence="2 3">
    <name type="scientific">Saccharopolyspora montiporae</name>
    <dbReference type="NCBI Taxonomy" id="2781240"/>
    <lineage>
        <taxon>Bacteria</taxon>
        <taxon>Bacillati</taxon>
        <taxon>Actinomycetota</taxon>
        <taxon>Actinomycetes</taxon>
        <taxon>Pseudonocardiales</taxon>
        <taxon>Pseudonocardiaceae</taxon>
        <taxon>Saccharopolyspora</taxon>
    </lineage>
</organism>
<dbReference type="CDD" id="cd00161">
    <property type="entry name" value="beta-trefoil_Ricin-like"/>
    <property type="match status" value="1"/>
</dbReference>
<evidence type="ECO:0000313" key="3">
    <source>
        <dbReference type="Proteomes" id="UP000598360"/>
    </source>
</evidence>
<evidence type="ECO:0008006" key="4">
    <source>
        <dbReference type="Google" id="ProtNLM"/>
    </source>
</evidence>
<sequence>MNTSRISLIAAVFAAITSLVAAPVAAAQGKILFRGQISNAYDDTRWVLDGDSGTLIDNVRPGTYEHYTSSRWIVASARDHGYVTIKNAKTDRCAKPDLVNPDAYVQVRPCDRHDDMQKWNISEAGVISPKNDPDLAITVTELNPAGYSWLVLKDRSQVQNSPDSVFEFTSGR</sequence>
<evidence type="ECO:0000256" key="1">
    <source>
        <dbReference type="SAM" id="SignalP"/>
    </source>
</evidence>
<feature type="signal peptide" evidence="1">
    <location>
        <begin position="1"/>
        <end position="21"/>
    </location>
</feature>
<comment type="caution">
    <text evidence="2">The sequence shown here is derived from an EMBL/GenBank/DDBJ whole genome shotgun (WGS) entry which is preliminary data.</text>
</comment>
<dbReference type="SUPFAM" id="SSF50370">
    <property type="entry name" value="Ricin B-like lectins"/>
    <property type="match status" value="1"/>
</dbReference>
<protein>
    <recommendedName>
        <fullName evidence="4">Ricin B lectin domain-containing protein</fullName>
    </recommendedName>
</protein>
<feature type="chain" id="PRO_5038766586" description="Ricin B lectin domain-containing protein" evidence="1">
    <location>
        <begin position="22"/>
        <end position="172"/>
    </location>
</feature>
<dbReference type="AlphaFoldDB" id="A0A929BAS0"/>
<dbReference type="InterPro" id="IPR035992">
    <property type="entry name" value="Ricin_B-like_lectins"/>
</dbReference>
<name>A0A929BAS0_9PSEU</name>
<proteinExistence type="predicted"/>
<dbReference type="PROSITE" id="PS50231">
    <property type="entry name" value="RICIN_B_LECTIN"/>
    <property type="match status" value="1"/>
</dbReference>
<evidence type="ECO:0000313" key="2">
    <source>
        <dbReference type="EMBL" id="MBE9375330.1"/>
    </source>
</evidence>
<keyword evidence="3" id="KW-1185">Reference proteome</keyword>
<gene>
    <name evidence="2" type="ORF">IQ251_12830</name>
</gene>
<keyword evidence="1" id="KW-0732">Signal</keyword>
<accession>A0A929BAS0</accession>
<dbReference type="RefSeq" id="WP_193928761.1">
    <property type="nucleotide sequence ID" value="NZ_JADEYC010000019.1"/>
</dbReference>
<dbReference type="Gene3D" id="2.80.10.50">
    <property type="match status" value="1"/>
</dbReference>
<dbReference type="EMBL" id="JADEYC010000019">
    <property type="protein sequence ID" value="MBE9375330.1"/>
    <property type="molecule type" value="Genomic_DNA"/>
</dbReference>